<proteinExistence type="predicted"/>
<feature type="repeat" description="TPR" evidence="1">
    <location>
        <begin position="97"/>
        <end position="130"/>
    </location>
</feature>
<dbReference type="InterPro" id="IPR019734">
    <property type="entry name" value="TPR_rpt"/>
</dbReference>
<dbReference type="SMART" id="SM00028">
    <property type="entry name" value="TPR"/>
    <property type="match status" value="1"/>
</dbReference>
<dbReference type="InterPro" id="IPR011990">
    <property type="entry name" value="TPR-like_helical_dom_sf"/>
</dbReference>
<dbReference type="Proteomes" id="UP001185092">
    <property type="component" value="Unassembled WGS sequence"/>
</dbReference>
<evidence type="ECO:0000313" key="2">
    <source>
        <dbReference type="EMBL" id="MDR6238535.1"/>
    </source>
</evidence>
<dbReference type="Pfam" id="PF08238">
    <property type="entry name" value="Sel1"/>
    <property type="match status" value="5"/>
</dbReference>
<dbReference type="PROSITE" id="PS50005">
    <property type="entry name" value="TPR"/>
    <property type="match status" value="1"/>
</dbReference>
<dbReference type="Gene3D" id="1.25.40.10">
    <property type="entry name" value="Tetratricopeptide repeat domain"/>
    <property type="match status" value="1"/>
</dbReference>
<dbReference type="SMART" id="SM00671">
    <property type="entry name" value="SEL1"/>
    <property type="match status" value="5"/>
</dbReference>
<comment type="caution">
    <text evidence="2">The sequence shown here is derived from an EMBL/GenBank/DDBJ whole genome shotgun (WGS) entry which is preliminary data.</text>
</comment>
<keyword evidence="3" id="KW-1185">Reference proteome</keyword>
<dbReference type="PANTHER" id="PTHR11102:SF160">
    <property type="entry name" value="ERAD-ASSOCIATED E3 UBIQUITIN-PROTEIN LIGASE COMPONENT HRD3"/>
    <property type="match status" value="1"/>
</dbReference>
<name>A0AAE3XL56_9BACT</name>
<dbReference type="PANTHER" id="PTHR11102">
    <property type="entry name" value="SEL-1-LIKE PROTEIN"/>
    <property type="match status" value="1"/>
</dbReference>
<dbReference type="InterPro" id="IPR050767">
    <property type="entry name" value="Sel1_AlgK"/>
</dbReference>
<dbReference type="EMBL" id="JAVDQD010000002">
    <property type="protein sequence ID" value="MDR6238535.1"/>
    <property type="molecule type" value="Genomic_DNA"/>
</dbReference>
<dbReference type="SUPFAM" id="SSF81901">
    <property type="entry name" value="HCP-like"/>
    <property type="match status" value="1"/>
</dbReference>
<reference evidence="2" key="1">
    <citation type="submission" date="2023-07" db="EMBL/GenBank/DDBJ databases">
        <title>Genomic Encyclopedia of Type Strains, Phase IV (KMG-IV): sequencing the most valuable type-strain genomes for metagenomic binning, comparative biology and taxonomic classification.</title>
        <authorList>
            <person name="Goeker M."/>
        </authorList>
    </citation>
    <scope>NUCLEOTIDE SEQUENCE</scope>
    <source>
        <strain evidence="2">DSM 26174</strain>
    </source>
</reference>
<accession>A0AAE3XL56</accession>
<keyword evidence="1" id="KW-0802">TPR repeat</keyword>
<dbReference type="InterPro" id="IPR006597">
    <property type="entry name" value="Sel1-like"/>
</dbReference>
<evidence type="ECO:0008006" key="4">
    <source>
        <dbReference type="Google" id="ProtNLM"/>
    </source>
</evidence>
<sequence length="219" mass="24736">MSLNKNLWEELKQKSSNGDPDAQNDLAMWYEEGYNNKEFIIEKNLVKAAYWYLQSAKSGNPESQDAISRLLSLGQGVVLDIAKAKEWALKSIEQGNSTAAYNLGTIYRDQSNFEKAFEYYSLALKMGNKSALLQIGLCYYYGIGTASDYAKANKLFEQLTNEEQIAEREIDEANYYIGLAYLNGNGQDKSIQAARKHFLLANKDEDHEQASLILNLIGR</sequence>
<dbReference type="AlphaFoldDB" id="A0AAE3XL56"/>
<organism evidence="2 3">
    <name type="scientific">Aureibacter tunicatorum</name>
    <dbReference type="NCBI Taxonomy" id="866807"/>
    <lineage>
        <taxon>Bacteria</taxon>
        <taxon>Pseudomonadati</taxon>
        <taxon>Bacteroidota</taxon>
        <taxon>Cytophagia</taxon>
        <taxon>Cytophagales</taxon>
        <taxon>Persicobacteraceae</taxon>
        <taxon>Aureibacter</taxon>
    </lineage>
</organism>
<gene>
    <name evidence="2" type="ORF">HNQ88_001572</name>
</gene>
<dbReference type="RefSeq" id="WP_309938043.1">
    <property type="nucleotide sequence ID" value="NZ_AP025305.1"/>
</dbReference>
<protein>
    <recommendedName>
        <fullName evidence="4">Sel1 repeat family protein</fullName>
    </recommendedName>
</protein>
<evidence type="ECO:0000256" key="1">
    <source>
        <dbReference type="PROSITE-ProRule" id="PRU00339"/>
    </source>
</evidence>
<evidence type="ECO:0000313" key="3">
    <source>
        <dbReference type="Proteomes" id="UP001185092"/>
    </source>
</evidence>